<dbReference type="PROSITE" id="PS50231">
    <property type="entry name" value="RICIN_B_LECTIN"/>
    <property type="match status" value="1"/>
</dbReference>
<evidence type="ECO:0000256" key="1">
    <source>
        <dbReference type="SAM" id="MobiDB-lite"/>
    </source>
</evidence>
<sequence length="459" mass="53462">MERVRNLAENAAALRIFHGLFNSFYNKWNQLLSDSKQPKPPALQRLSIPHSTWIYDDYRMYMMETQSKGCLTAVKDQVSLEPCEMEPHSIKQMWRFDQRNTDYNLRQAYPNITIEEWEFVHEEFRSSPAENLLNIDHIFNWGQLMNKNKNGKTPMCMNNIHGKLNISMEPCQSPGDPMQFPDQLFEYDIDYTIRKFDTNHCLRINEKNAVLKQCYPDSMRWGANEITGQLMDVNSIKCIEFHQGKLRLGLCNDDQKPRHQKWKFEAYNPNLINSEEHPSLIPSRILEWHKNFSIHDMPFPTMPPIFQNRNNMSLIEDETIRETTPVPDTTTETNKQATTPVPDTTTETNKEEYPEILEIKAVETPIINETKVAAASQTKQQNLGNNQPKNLTTVFAGEIAKPDAGINNNSSNPQTMNPTKPTVPPPQQHWNYQLVHDFRDSDNLYSYKNARRNKLQSEQ</sequence>
<dbReference type="InParanoid" id="E9HUM5"/>
<organism evidence="2 3">
    <name type="scientific">Daphnia pulex</name>
    <name type="common">Water flea</name>
    <dbReference type="NCBI Taxonomy" id="6669"/>
    <lineage>
        <taxon>Eukaryota</taxon>
        <taxon>Metazoa</taxon>
        <taxon>Ecdysozoa</taxon>
        <taxon>Arthropoda</taxon>
        <taxon>Crustacea</taxon>
        <taxon>Branchiopoda</taxon>
        <taxon>Diplostraca</taxon>
        <taxon>Cladocera</taxon>
        <taxon>Anomopoda</taxon>
        <taxon>Daphniidae</taxon>
        <taxon>Daphnia</taxon>
    </lineage>
</organism>
<dbReference type="AlphaFoldDB" id="E9HUM5"/>
<dbReference type="SUPFAM" id="SSF50370">
    <property type="entry name" value="Ricin B-like lectins"/>
    <property type="match status" value="1"/>
</dbReference>
<feature type="region of interest" description="Disordered" evidence="1">
    <location>
        <begin position="402"/>
        <end position="428"/>
    </location>
</feature>
<proteinExistence type="predicted"/>
<evidence type="ECO:0000313" key="2">
    <source>
        <dbReference type="EMBL" id="EFX64554.1"/>
    </source>
</evidence>
<dbReference type="InterPro" id="IPR035992">
    <property type="entry name" value="Ricin_B-like_lectins"/>
</dbReference>
<name>E9HUM5_DAPPU</name>
<dbReference type="Gene3D" id="2.80.10.50">
    <property type="match status" value="1"/>
</dbReference>
<dbReference type="EMBL" id="GL732815">
    <property type="protein sequence ID" value="EFX64554.1"/>
    <property type="molecule type" value="Genomic_DNA"/>
</dbReference>
<feature type="compositionally biased region" description="Low complexity" evidence="1">
    <location>
        <begin position="323"/>
        <end position="347"/>
    </location>
</feature>
<accession>E9HUM5</accession>
<dbReference type="KEGG" id="dpx:DAPPUDRAFT_334085"/>
<dbReference type="PhylomeDB" id="E9HUM5"/>
<feature type="region of interest" description="Disordered" evidence="1">
    <location>
        <begin position="323"/>
        <end position="353"/>
    </location>
</feature>
<gene>
    <name evidence="2" type="ORF">DAPPUDRAFT_334085</name>
</gene>
<evidence type="ECO:0000313" key="3">
    <source>
        <dbReference type="Proteomes" id="UP000000305"/>
    </source>
</evidence>
<feature type="compositionally biased region" description="Polar residues" evidence="1">
    <location>
        <begin position="406"/>
        <end position="420"/>
    </location>
</feature>
<protein>
    <submittedName>
        <fullName evidence="2">Uncharacterized protein</fullName>
    </submittedName>
</protein>
<keyword evidence="3" id="KW-1185">Reference proteome</keyword>
<dbReference type="HOGENOM" id="CLU_596221_0_0_1"/>
<dbReference type="Proteomes" id="UP000000305">
    <property type="component" value="Unassembled WGS sequence"/>
</dbReference>
<reference evidence="2 3" key="1">
    <citation type="journal article" date="2011" name="Science">
        <title>The ecoresponsive genome of Daphnia pulex.</title>
        <authorList>
            <person name="Colbourne J.K."/>
            <person name="Pfrender M.E."/>
            <person name="Gilbert D."/>
            <person name="Thomas W.K."/>
            <person name="Tucker A."/>
            <person name="Oakley T.H."/>
            <person name="Tokishita S."/>
            <person name="Aerts A."/>
            <person name="Arnold G.J."/>
            <person name="Basu M.K."/>
            <person name="Bauer D.J."/>
            <person name="Caceres C.E."/>
            <person name="Carmel L."/>
            <person name="Casola C."/>
            <person name="Choi J.H."/>
            <person name="Detter J.C."/>
            <person name="Dong Q."/>
            <person name="Dusheyko S."/>
            <person name="Eads B.D."/>
            <person name="Frohlich T."/>
            <person name="Geiler-Samerotte K.A."/>
            <person name="Gerlach D."/>
            <person name="Hatcher P."/>
            <person name="Jogdeo S."/>
            <person name="Krijgsveld J."/>
            <person name="Kriventseva E.V."/>
            <person name="Kultz D."/>
            <person name="Laforsch C."/>
            <person name="Lindquist E."/>
            <person name="Lopez J."/>
            <person name="Manak J.R."/>
            <person name="Muller J."/>
            <person name="Pangilinan J."/>
            <person name="Patwardhan R.P."/>
            <person name="Pitluck S."/>
            <person name="Pritham E.J."/>
            <person name="Rechtsteiner A."/>
            <person name="Rho M."/>
            <person name="Rogozin I.B."/>
            <person name="Sakarya O."/>
            <person name="Salamov A."/>
            <person name="Schaack S."/>
            <person name="Shapiro H."/>
            <person name="Shiga Y."/>
            <person name="Skalitzky C."/>
            <person name="Smith Z."/>
            <person name="Souvorov A."/>
            <person name="Sung W."/>
            <person name="Tang Z."/>
            <person name="Tsuchiya D."/>
            <person name="Tu H."/>
            <person name="Vos H."/>
            <person name="Wang M."/>
            <person name="Wolf Y.I."/>
            <person name="Yamagata H."/>
            <person name="Yamada T."/>
            <person name="Ye Y."/>
            <person name="Shaw J.R."/>
            <person name="Andrews J."/>
            <person name="Crease T.J."/>
            <person name="Tang H."/>
            <person name="Lucas S.M."/>
            <person name="Robertson H.M."/>
            <person name="Bork P."/>
            <person name="Koonin E.V."/>
            <person name="Zdobnov E.M."/>
            <person name="Grigoriev I.V."/>
            <person name="Lynch M."/>
            <person name="Boore J.L."/>
        </authorList>
    </citation>
    <scope>NUCLEOTIDE SEQUENCE [LARGE SCALE GENOMIC DNA]</scope>
</reference>